<keyword evidence="1" id="KW-1133">Transmembrane helix</keyword>
<keyword evidence="1" id="KW-0812">Transmembrane</keyword>
<sequence>MKLRLIMLLVIGPLFALAGYLMFDKVGAQRALLAQAHANSVTVAEGAIAGSLVHELQKERGYSAGFISSAGGNFPQELGEQRRATDENVAFF</sequence>
<evidence type="ECO:0000313" key="4">
    <source>
        <dbReference type="Proteomes" id="UP001440612"/>
    </source>
</evidence>
<reference evidence="4" key="1">
    <citation type="submission" date="2024-04" db="EMBL/GenBank/DDBJ databases">
        <title>Phylogenomic analyses of a clade within the roseobacter group suggest taxonomic reassignments of species of the genera Aestuariivita, Citreicella, Loktanella, Nautella, Pelagibaca, Ruegeria, Thalassobius, Thiobacimonas and Tropicibacter, and the proposal o.</title>
        <authorList>
            <person name="Jeon C.O."/>
        </authorList>
    </citation>
    <scope>NUCLEOTIDE SEQUENCE [LARGE SCALE GENOMIC DNA]</scope>
    <source>
        <strain evidence="4">BS5-3</strain>
    </source>
</reference>
<keyword evidence="4" id="KW-1185">Reference proteome</keyword>
<dbReference type="RefSeq" id="WP_373636596.1">
    <property type="nucleotide sequence ID" value="NZ_CP150951.2"/>
</dbReference>
<keyword evidence="1" id="KW-0472">Membrane</keyword>
<evidence type="ECO:0000259" key="2">
    <source>
        <dbReference type="Pfam" id="PF08376"/>
    </source>
</evidence>
<dbReference type="InterPro" id="IPR013587">
    <property type="entry name" value="Nitrate/nitrite_sensing"/>
</dbReference>
<evidence type="ECO:0000313" key="3">
    <source>
        <dbReference type="EMBL" id="WZC48097.2"/>
    </source>
</evidence>
<accession>A0ABZ2V0V7</accession>
<name>A0ABZ2V0V7_9RHOB</name>
<feature type="transmembrane region" description="Helical" evidence="1">
    <location>
        <begin position="6"/>
        <end position="23"/>
    </location>
</feature>
<proteinExistence type="predicted"/>
<evidence type="ECO:0000256" key="1">
    <source>
        <dbReference type="SAM" id="Phobius"/>
    </source>
</evidence>
<feature type="domain" description="Nitrate/nitrite sensing protein" evidence="2">
    <location>
        <begin position="52"/>
        <end position="90"/>
    </location>
</feature>
<dbReference type="Proteomes" id="UP001440612">
    <property type="component" value="Chromosome"/>
</dbReference>
<gene>
    <name evidence="3" type="ORF">AABB29_14600</name>
</gene>
<dbReference type="Pfam" id="PF08376">
    <property type="entry name" value="NIT"/>
    <property type="match status" value="1"/>
</dbReference>
<organism evidence="3 4">
    <name type="scientific">Yoonia phaeophyticola</name>
    <dbReference type="NCBI Taxonomy" id="3137369"/>
    <lineage>
        <taxon>Bacteria</taxon>
        <taxon>Pseudomonadati</taxon>
        <taxon>Pseudomonadota</taxon>
        <taxon>Alphaproteobacteria</taxon>
        <taxon>Rhodobacterales</taxon>
        <taxon>Paracoccaceae</taxon>
        <taxon>Yoonia</taxon>
    </lineage>
</organism>
<dbReference type="EMBL" id="CP150951">
    <property type="protein sequence ID" value="WZC48097.2"/>
    <property type="molecule type" value="Genomic_DNA"/>
</dbReference>
<protein>
    <submittedName>
        <fullName evidence="3">Nitrate- and nitrite sensing domain-containing protein</fullName>
    </submittedName>
</protein>